<evidence type="ECO:0008006" key="3">
    <source>
        <dbReference type="Google" id="ProtNLM"/>
    </source>
</evidence>
<dbReference type="Proteomes" id="UP000027463">
    <property type="component" value="Unassembled WGS sequence"/>
</dbReference>
<dbReference type="SUPFAM" id="SSF54427">
    <property type="entry name" value="NTF2-like"/>
    <property type="match status" value="1"/>
</dbReference>
<dbReference type="EMBL" id="AUNC01000005">
    <property type="protein sequence ID" value="KEO58632.1"/>
    <property type="molecule type" value="Genomic_DNA"/>
</dbReference>
<protein>
    <recommendedName>
        <fullName evidence="3">DUF4440 domain-containing protein</fullName>
    </recommendedName>
</protein>
<organism evidence="1 2">
    <name type="scientific">Thalassospira permensis NBRC 106175</name>
    <dbReference type="NCBI Taxonomy" id="1353532"/>
    <lineage>
        <taxon>Bacteria</taxon>
        <taxon>Pseudomonadati</taxon>
        <taxon>Pseudomonadota</taxon>
        <taxon>Alphaproteobacteria</taxon>
        <taxon>Rhodospirillales</taxon>
        <taxon>Thalassospiraceae</taxon>
        <taxon>Thalassospira</taxon>
    </lineage>
</organism>
<sequence length="134" mass="14990">MLLLRIDSQIVRKGQLMTDKDDLWVLEKKFWTEGADGVHHLTAKGAIAVLPYPAGILVDEAIWRNNAVAQRWRTVAFSDLAITRKGDVAVLAYCVSAERAEDPIYEALCTSTYLNDDGVWLRLSHQQTPSGPHD</sequence>
<gene>
    <name evidence="1" type="ORF">SMB34_12860</name>
</gene>
<comment type="caution">
    <text evidence="1">The sequence shown here is derived from an EMBL/GenBank/DDBJ whole genome shotgun (WGS) entry which is preliminary data.</text>
</comment>
<proteinExistence type="predicted"/>
<evidence type="ECO:0000313" key="1">
    <source>
        <dbReference type="EMBL" id="KEO58632.1"/>
    </source>
</evidence>
<evidence type="ECO:0000313" key="2">
    <source>
        <dbReference type="Proteomes" id="UP000027463"/>
    </source>
</evidence>
<dbReference type="InterPro" id="IPR032710">
    <property type="entry name" value="NTF2-like_dom_sf"/>
</dbReference>
<accession>A0ABR4TSE2</accession>
<name>A0ABR4TSE2_9PROT</name>
<keyword evidence="2" id="KW-1185">Reference proteome</keyword>
<reference evidence="1 2" key="1">
    <citation type="submission" date="2013-07" db="EMBL/GenBank/DDBJ databases">
        <title>Thalassospira permensis NBRC 106175 Genome Sequencing.</title>
        <authorList>
            <person name="Lai Q."/>
            <person name="Shao Z."/>
        </authorList>
    </citation>
    <scope>NUCLEOTIDE SEQUENCE [LARGE SCALE GENOMIC DNA]</scope>
    <source>
        <strain evidence="1 2">NBRC 106175</strain>
    </source>
</reference>